<dbReference type="Pfam" id="PF12771">
    <property type="entry name" value="SusD-like_2"/>
    <property type="match status" value="1"/>
</dbReference>
<dbReference type="EMBL" id="JAAABJ010000637">
    <property type="protein sequence ID" value="NAW51938.1"/>
    <property type="molecule type" value="Genomic_DNA"/>
</dbReference>
<evidence type="ECO:0000313" key="2">
    <source>
        <dbReference type="Proteomes" id="UP000553459"/>
    </source>
</evidence>
<accession>A0A845Q000</accession>
<dbReference type="AlphaFoldDB" id="A0A845Q000"/>
<sequence>MNLPKIFIVAITFLLPFTSCNNYLDINENPNKVLEGNLQPNNIFPGAVSETFRVHARDLVNLGALYTNYIGTNSAVYGNGNDPEFMLTLNTSFYSALWDGTLRGVNNLQIIIDKAHENPIYIYYSGMAKIMKVFYMQTIVDLYGDIPYTEAFGEKSRLTPAYEKDSDIYGKMFKELDEALVELDDPNKNKDRAIPGNEDIVFRGDRLKWKAFANNIKLRMIIRMSNAKGELAKVRNQQLISLRGAAFLNEDVVVNPGYSAANDDSQNPFTNYFFASSGRTLSQAFRMDTASGHLAICLNSNDKNDATPFYQKFNGIQDGRKSRMFSVDKNNRVIGVKQGVRPGDPDMAVERPISSFGPGWFTKGERNLESASSRGGALMTKSEIDFLKAEASLKYPDLGIQGKTAFESGIKASFNYLDAQGATDYIAKINTVKRLGWLGSNDEKLDAIMTQKWLALGLVAPIQVFFDYNRTGYPYIPLSKRAVQNNKPYRLMYPNSELAANSQNVPKLSASECFSKNAFTPFWLK</sequence>
<dbReference type="InterPro" id="IPR011990">
    <property type="entry name" value="TPR-like_helical_dom_sf"/>
</dbReference>
<proteinExistence type="predicted"/>
<dbReference type="Gene3D" id="1.25.40.390">
    <property type="match status" value="1"/>
</dbReference>
<dbReference type="Proteomes" id="UP000553459">
    <property type="component" value="Unassembled WGS sequence"/>
</dbReference>
<name>A0A845Q000_9FLAO</name>
<protein>
    <submittedName>
        <fullName evidence="1">SusD/RagB family nutrient-binding outer membrane lipoprotein</fullName>
    </submittedName>
</protein>
<reference evidence="1 2" key="1">
    <citation type="submission" date="2019-11" db="EMBL/GenBank/DDBJ databases">
        <title>Characterization of Elizabethkingia argenteiflava sp. nov., isolated from inner surface of Soybean Pods.</title>
        <authorList>
            <person name="Mo S."/>
        </authorList>
    </citation>
    <scope>NUCLEOTIDE SEQUENCE [LARGE SCALE GENOMIC DNA]</scope>
    <source>
        <strain evidence="1 2">YB22</strain>
    </source>
</reference>
<gene>
    <name evidence="1" type="ORF">GNY06_11370</name>
</gene>
<keyword evidence="1" id="KW-0449">Lipoprotein</keyword>
<keyword evidence="2" id="KW-1185">Reference proteome</keyword>
<dbReference type="InterPro" id="IPR041662">
    <property type="entry name" value="SusD-like_2"/>
</dbReference>
<comment type="caution">
    <text evidence="1">The sequence shown here is derived from an EMBL/GenBank/DDBJ whole genome shotgun (WGS) entry which is preliminary data.</text>
</comment>
<dbReference type="SUPFAM" id="SSF48452">
    <property type="entry name" value="TPR-like"/>
    <property type="match status" value="1"/>
</dbReference>
<evidence type="ECO:0000313" key="1">
    <source>
        <dbReference type="EMBL" id="NAW51938.1"/>
    </source>
</evidence>
<organism evidence="1 2">
    <name type="scientific">Elizabethkingia argenteiflava</name>
    <dbReference type="NCBI Taxonomy" id="2681556"/>
    <lineage>
        <taxon>Bacteria</taxon>
        <taxon>Pseudomonadati</taxon>
        <taxon>Bacteroidota</taxon>
        <taxon>Flavobacteriia</taxon>
        <taxon>Flavobacteriales</taxon>
        <taxon>Weeksellaceae</taxon>
        <taxon>Elizabethkingia</taxon>
    </lineage>
</organism>
<dbReference type="RefSeq" id="WP_166520191.1">
    <property type="nucleotide sequence ID" value="NZ_JAAABJ010000637.1"/>
</dbReference>